<keyword evidence="3" id="KW-1185">Reference proteome</keyword>
<dbReference type="AlphaFoldDB" id="A0A7Y0E045"/>
<dbReference type="EMBL" id="JABBNT010000002">
    <property type="protein sequence ID" value="NMM44673.1"/>
    <property type="molecule type" value="Genomic_DNA"/>
</dbReference>
<accession>A0A7Y0E045</accession>
<dbReference type="RefSeq" id="WP_169625015.1">
    <property type="nucleotide sequence ID" value="NZ_JABBNT010000002.1"/>
</dbReference>
<dbReference type="Gene3D" id="1.10.3680.10">
    <property type="entry name" value="TerB-like"/>
    <property type="match status" value="1"/>
</dbReference>
<feature type="domain" description="J" evidence="1">
    <location>
        <begin position="177"/>
        <end position="245"/>
    </location>
</feature>
<dbReference type="Pfam" id="PF05099">
    <property type="entry name" value="TerB"/>
    <property type="match status" value="1"/>
</dbReference>
<dbReference type="InterPro" id="IPR001623">
    <property type="entry name" value="DnaJ_domain"/>
</dbReference>
<dbReference type="InterPro" id="IPR036869">
    <property type="entry name" value="J_dom_sf"/>
</dbReference>
<dbReference type="SMART" id="SM00271">
    <property type="entry name" value="DnaJ"/>
    <property type="match status" value="1"/>
</dbReference>
<dbReference type="Proteomes" id="UP000539372">
    <property type="component" value="Unassembled WGS sequence"/>
</dbReference>
<dbReference type="CDD" id="cd07316">
    <property type="entry name" value="terB_like_DjlA"/>
    <property type="match status" value="1"/>
</dbReference>
<evidence type="ECO:0000259" key="1">
    <source>
        <dbReference type="PROSITE" id="PS50076"/>
    </source>
</evidence>
<proteinExistence type="predicted"/>
<name>A0A7Y0E045_9PROT</name>
<reference evidence="2 3" key="1">
    <citation type="submission" date="2020-04" db="EMBL/GenBank/DDBJ databases">
        <title>Rhodospirillaceae bacterium KN72 isolated from deep sea.</title>
        <authorList>
            <person name="Zhang D.-C."/>
        </authorList>
    </citation>
    <scope>NUCLEOTIDE SEQUENCE [LARGE SCALE GENOMIC DNA]</scope>
    <source>
        <strain evidence="2 3">KN72</strain>
    </source>
</reference>
<dbReference type="SUPFAM" id="SSF46565">
    <property type="entry name" value="Chaperone J-domain"/>
    <property type="match status" value="1"/>
</dbReference>
<dbReference type="CDD" id="cd06257">
    <property type="entry name" value="DnaJ"/>
    <property type="match status" value="1"/>
</dbReference>
<dbReference type="Gene3D" id="1.10.287.110">
    <property type="entry name" value="DnaJ domain"/>
    <property type="match status" value="1"/>
</dbReference>
<dbReference type="PRINTS" id="PR00625">
    <property type="entry name" value="JDOMAIN"/>
</dbReference>
<sequence>MSIWGKVIGGATGLALGGPIGLLVGAIGGHFVDKYRTEQEPDPERAKKSMGFTIAVIVLSAKMAKADGVVTRDEVDAFRQVFRVPEDEVKNVARVFDQARKDASGFEPYAHQVAGMFKTAPQVLEELLWCLAHIAKADGVVHPNEHAFLQKVSDIFGFDTATFERVTALQLSPDEADPYRILGVSHDADDETVKQAHRKLVRENHPDRLTAQGMPEEFVSHANDKLAMINAAYDRIRAARDKTKK</sequence>
<dbReference type="InterPro" id="IPR029024">
    <property type="entry name" value="TerB-like"/>
</dbReference>
<dbReference type="PANTHER" id="PTHR24074">
    <property type="entry name" value="CO-CHAPERONE PROTEIN DJLA"/>
    <property type="match status" value="1"/>
</dbReference>
<protein>
    <submittedName>
        <fullName evidence="2">DnaJ domain-containing protein</fullName>
    </submittedName>
</protein>
<comment type="caution">
    <text evidence="2">The sequence shown here is derived from an EMBL/GenBank/DDBJ whole genome shotgun (WGS) entry which is preliminary data.</text>
</comment>
<dbReference type="InterPro" id="IPR007791">
    <property type="entry name" value="DjlA_N"/>
</dbReference>
<evidence type="ECO:0000313" key="2">
    <source>
        <dbReference type="EMBL" id="NMM44673.1"/>
    </source>
</evidence>
<organism evidence="2 3">
    <name type="scientific">Pacificispira spongiicola</name>
    <dbReference type="NCBI Taxonomy" id="2729598"/>
    <lineage>
        <taxon>Bacteria</taxon>
        <taxon>Pseudomonadati</taxon>
        <taxon>Pseudomonadota</taxon>
        <taxon>Alphaproteobacteria</taxon>
        <taxon>Rhodospirillales</taxon>
        <taxon>Rhodospirillaceae</taxon>
        <taxon>Pacificispira</taxon>
    </lineage>
</organism>
<dbReference type="PROSITE" id="PS50076">
    <property type="entry name" value="DNAJ_2"/>
    <property type="match status" value="1"/>
</dbReference>
<dbReference type="InterPro" id="IPR050817">
    <property type="entry name" value="DjlA_DnaK_co-chaperone"/>
</dbReference>
<gene>
    <name evidence="2" type="ORF">HH303_09285</name>
</gene>
<evidence type="ECO:0000313" key="3">
    <source>
        <dbReference type="Proteomes" id="UP000539372"/>
    </source>
</evidence>
<dbReference type="Pfam" id="PF00226">
    <property type="entry name" value="DnaJ"/>
    <property type="match status" value="1"/>
</dbReference>
<dbReference type="SUPFAM" id="SSF158682">
    <property type="entry name" value="TerB-like"/>
    <property type="match status" value="1"/>
</dbReference>